<feature type="compositionally biased region" description="Basic and acidic residues" evidence="1">
    <location>
        <begin position="99"/>
        <end position="120"/>
    </location>
</feature>
<evidence type="ECO:0000313" key="4">
    <source>
        <dbReference type="Proteomes" id="UP000234585"/>
    </source>
</evidence>
<proteinExistence type="predicted"/>
<dbReference type="AlphaFoldDB" id="A0A2I2FGD9"/>
<reference evidence="3 4" key="1">
    <citation type="submission" date="2017-12" db="EMBL/GenBank/DDBJ databases">
        <authorList>
            <consortium name="DOE Joint Genome Institute"/>
            <person name="Haridas S."/>
            <person name="Kjaerbolling I."/>
            <person name="Vesth T.C."/>
            <person name="Frisvad J.C."/>
            <person name="Nybo J.L."/>
            <person name="Theobald S."/>
            <person name="Kuo A."/>
            <person name="Bowyer P."/>
            <person name="Matsuda Y."/>
            <person name="Mondo S."/>
            <person name="Lyhne E.K."/>
            <person name="Kogle M.E."/>
            <person name="Clum A."/>
            <person name="Lipzen A."/>
            <person name="Salamov A."/>
            <person name="Ngan C.Y."/>
            <person name="Daum C."/>
            <person name="Chiniquy J."/>
            <person name="Barry K."/>
            <person name="LaButti K."/>
            <person name="Simmons B.A."/>
            <person name="Magnuson J.K."/>
            <person name="Mortensen U.H."/>
            <person name="Larsen T.O."/>
            <person name="Grigoriev I.V."/>
            <person name="Baker S.E."/>
            <person name="Andersen M.R."/>
            <person name="Nordberg H.P."/>
            <person name="Cantor M.N."/>
            <person name="Hua S.X."/>
        </authorList>
    </citation>
    <scope>NUCLEOTIDE SEQUENCE [LARGE SCALE GENOMIC DNA]</scope>
    <source>
        <strain evidence="3 4">CBS 102.13</strain>
    </source>
</reference>
<feature type="region of interest" description="Disordered" evidence="1">
    <location>
        <begin position="88"/>
        <end position="129"/>
    </location>
</feature>
<sequence>MFSEGQRVGCRVSVVISLSLLFPCFVSLFFSTLSLLFLSFSFICHVWCLLTQPSCKSLVTTMQVKIGEKTTLLIPVTCREPLRGVFKRNLDPHSGPADDETKTSVLKPHDLRSTGEMETAHRHRPRNFH</sequence>
<protein>
    <submittedName>
        <fullName evidence="3">Uncharacterized protein</fullName>
    </submittedName>
</protein>
<organism evidence="3 4">
    <name type="scientific">Aspergillus candidus</name>
    <dbReference type="NCBI Taxonomy" id="41067"/>
    <lineage>
        <taxon>Eukaryota</taxon>
        <taxon>Fungi</taxon>
        <taxon>Dikarya</taxon>
        <taxon>Ascomycota</taxon>
        <taxon>Pezizomycotina</taxon>
        <taxon>Eurotiomycetes</taxon>
        <taxon>Eurotiomycetidae</taxon>
        <taxon>Eurotiales</taxon>
        <taxon>Aspergillaceae</taxon>
        <taxon>Aspergillus</taxon>
        <taxon>Aspergillus subgen. Circumdati</taxon>
    </lineage>
</organism>
<evidence type="ECO:0000313" key="3">
    <source>
        <dbReference type="EMBL" id="PLB39689.1"/>
    </source>
</evidence>
<keyword evidence="2" id="KW-0472">Membrane</keyword>
<feature type="transmembrane region" description="Helical" evidence="2">
    <location>
        <begin position="12"/>
        <end position="43"/>
    </location>
</feature>
<evidence type="ECO:0000256" key="2">
    <source>
        <dbReference type="SAM" id="Phobius"/>
    </source>
</evidence>
<accession>A0A2I2FGD9</accession>
<dbReference type="Proteomes" id="UP000234585">
    <property type="component" value="Unassembled WGS sequence"/>
</dbReference>
<dbReference type="GeneID" id="36521938"/>
<name>A0A2I2FGD9_ASPCN</name>
<keyword evidence="4" id="KW-1185">Reference proteome</keyword>
<evidence type="ECO:0000256" key="1">
    <source>
        <dbReference type="SAM" id="MobiDB-lite"/>
    </source>
</evidence>
<gene>
    <name evidence="3" type="ORF">BDW47DRAFT_11526</name>
</gene>
<keyword evidence="2" id="KW-1133">Transmembrane helix</keyword>
<dbReference type="EMBL" id="KZ559128">
    <property type="protein sequence ID" value="PLB39689.1"/>
    <property type="molecule type" value="Genomic_DNA"/>
</dbReference>
<dbReference type="RefSeq" id="XP_024673701.1">
    <property type="nucleotide sequence ID" value="XM_024814778.1"/>
</dbReference>
<keyword evidence="2" id="KW-0812">Transmembrane</keyword>